<dbReference type="InterPro" id="IPR020946">
    <property type="entry name" value="Flavin_mOase-like"/>
</dbReference>
<protein>
    <recommendedName>
        <fullName evidence="13">Flavin-containing monooxygenase 1</fullName>
        <ecNumber evidence="12">1.14.13.148</ecNumber>
        <ecNumber evidence="3">1.14.13.8</ecNumber>
    </recommendedName>
    <alternativeName>
        <fullName evidence="15">Dimethylaniline monooxygenase [N-oxide-forming] 1</fullName>
    </alternativeName>
    <alternativeName>
        <fullName evidence="11">Dimethylaniline oxidase 1</fullName>
    </alternativeName>
    <alternativeName>
        <fullName evidence="14">Trimethylamine monooxygenase</fullName>
    </alternativeName>
</protein>
<comment type="subcellular location">
    <subcellularLocation>
        <location evidence="1">Endoplasmic reticulum membrane</location>
        <topology evidence="1">Single-pass membrane protein</topology>
    </subcellularLocation>
</comment>
<dbReference type="EC" id="1.14.13.8" evidence="3"/>
<keyword evidence="8" id="KW-1133">Transmembrane helix</keyword>
<evidence type="ECO:0000256" key="14">
    <source>
        <dbReference type="ARBA" id="ARBA00034554"/>
    </source>
</evidence>
<comment type="catalytic activity">
    <reaction evidence="18">
        <text>hypotaurine + NADPH + O2 + H(+) = taurine + NADP(+) + H2O</text>
        <dbReference type="Rhea" id="RHEA:69819"/>
        <dbReference type="ChEBI" id="CHEBI:15377"/>
        <dbReference type="ChEBI" id="CHEBI:15378"/>
        <dbReference type="ChEBI" id="CHEBI:15379"/>
        <dbReference type="ChEBI" id="CHEBI:57783"/>
        <dbReference type="ChEBI" id="CHEBI:57853"/>
        <dbReference type="ChEBI" id="CHEBI:58349"/>
        <dbReference type="ChEBI" id="CHEBI:507393"/>
        <dbReference type="EC" id="1.14.13.8"/>
    </reaction>
    <physiologicalReaction direction="left-to-right" evidence="18">
        <dbReference type="Rhea" id="RHEA:69820"/>
    </physiologicalReaction>
</comment>
<evidence type="ECO:0000256" key="13">
    <source>
        <dbReference type="ARBA" id="ARBA00034536"/>
    </source>
</evidence>
<keyword evidence="6" id="KW-0274">FAD</keyword>
<evidence type="ECO:0000256" key="7">
    <source>
        <dbReference type="ARBA" id="ARBA00022857"/>
    </source>
</evidence>
<dbReference type="GO" id="GO:0034899">
    <property type="term" value="F:trimethylamine monooxygenase activity"/>
    <property type="evidence" value="ECO:0007669"/>
    <property type="project" value="UniProtKB-EC"/>
</dbReference>
<evidence type="ECO:0000256" key="17">
    <source>
        <dbReference type="ARBA" id="ARBA00047338"/>
    </source>
</evidence>
<comment type="caution">
    <text evidence="21">The sequence shown here is derived from an EMBL/GenBank/DDBJ whole genome shotgun (WGS) entry which is preliminary data.</text>
</comment>
<proteinExistence type="inferred from homology"/>
<evidence type="ECO:0000313" key="22">
    <source>
        <dbReference type="Proteomes" id="UP000749559"/>
    </source>
</evidence>
<dbReference type="GO" id="GO:0050661">
    <property type="term" value="F:NADP binding"/>
    <property type="evidence" value="ECO:0007669"/>
    <property type="project" value="InterPro"/>
</dbReference>
<dbReference type="Gene3D" id="3.50.50.60">
    <property type="entry name" value="FAD/NAD(P)-binding domain"/>
    <property type="match status" value="1"/>
</dbReference>
<keyword evidence="10" id="KW-0472">Membrane</keyword>
<sequence>VTFAHCAKPEEDAGNCQKSFKVQNFLIIRVWDDFTSTIAANATTMPQEDAVRDAIVIGAGISGLATGKWLREAGFNVKILEKSSRAGGLWAYTDHGYGVMKFTHINVSKQNYCFSDYSFPDDATDFPHNTEMRDYIYGYVKHFKLNEIIEYNTQVEKLERKGNEWQVTITTVSEDEQNRIIPVGEPTVIVAKYVAIATGHHAKPTWAKFPGEESFTGSIMHSVTYKDAEFNKLSEKRVVVVGIGNSAVDAVCNLVEVGRCKPVYLSTRSGAWLVPNYIFGCPTDHYANRLFLNLPWQLATRIFEAVITLVNGGPFALGLNPKMRALQTQPTVSPTLAHHIQRGEVKIMPNIKKIQGSSVHFTNDEVVKDVDQLIYCTGYKIDLPYLSDDIRADLLDDATNEISLFKNVFAPKIGPTLAFIGFVQPASGGVLSMSEMQARWFVELCKKTVTLPNQSEMNEIIDSDLNKTRDRYFHSARHTIQKDPIMYCDEIADFIGAKPSYLKHPDLAWRLLLGTNGPAQYRLDGPNPWKDASKTVKKVPLTGLMNYSGILVLFLFVILLINIYWTIYDLLGF</sequence>
<dbReference type="AlphaFoldDB" id="A0A8J1UFK8"/>
<evidence type="ECO:0000256" key="19">
    <source>
        <dbReference type="ARBA" id="ARBA00048088"/>
    </source>
</evidence>
<evidence type="ECO:0000256" key="8">
    <source>
        <dbReference type="ARBA" id="ARBA00022989"/>
    </source>
</evidence>
<evidence type="ECO:0000313" key="21">
    <source>
        <dbReference type="EMBL" id="CAH1781106.1"/>
    </source>
</evidence>
<evidence type="ECO:0000256" key="5">
    <source>
        <dbReference type="ARBA" id="ARBA00022692"/>
    </source>
</evidence>
<dbReference type="PIRSF" id="PIRSF000332">
    <property type="entry name" value="FMO"/>
    <property type="match status" value="1"/>
</dbReference>
<dbReference type="GO" id="GO:0050660">
    <property type="term" value="F:flavin adenine dinucleotide binding"/>
    <property type="evidence" value="ECO:0007669"/>
    <property type="project" value="InterPro"/>
</dbReference>
<evidence type="ECO:0000256" key="9">
    <source>
        <dbReference type="ARBA" id="ARBA00023002"/>
    </source>
</evidence>
<comment type="catalytic activity">
    <reaction evidence="17">
        <text>hypotaurine + NADH + O2 + H(+) = taurine + NAD(+) + H2O</text>
        <dbReference type="Rhea" id="RHEA:74111"/>
        <dbReference type="ChEBI" id="CHEBI:15377"/>
        <dbReference type="ChEBI" id="CHEBI:15378"/>
        <dbReference type="ChEBI" id="CHEBI:15379"/>
        <dbReference type="ChEBI" id="CHEBI:57540"/>
        <dbReference type="ChEBI" id="CHEBI:57853"/>
        <dbReference type="ChEBI" id="CHEBI:57945"/>
        <dbReference type="ChEBI" id="CHEBI:507393"/>
        <dbReference type="EC" id="1.14.13.8"/>
    </reaction>
    <physiologicalReaction direction="left-to-right" evidence="17">
        <dbReference type="Rhea" id="RHEA:74112"/>
    </physiologicalReaction>
</comment>
<dbReference type="OrthoDB" id="7777654at2759"/>
<evidence type="ECO:0000256" key="4">
    <source>
        <dbReference type="ARBA" id="ARBA00022630"/>
    </source>
</evidence>
<comment type="catalytic activity">
    <reaction evidence="20">
        <text>N,N-dimethylaniline + NADPH + O2 + H(+) = N,N-dimethylaniline N-oxide + NADP(+) + H2O</text>
        <dbReference type="Rhea" id="RHEA:24468"/>
        <dbReference type="ChEBI" id="CHEBI:15377"/>
        <dbReference type="ChEBI" id="CHEBI:15378"/>
        <dbReference type="ChEBI" id="CHEBI:15379"/>
        <dbReference type="ChEBI" id="CHEBI:16269"/>
        <dbReference type="ChEBI" id="CHEBI:17735"/>
        <dbReference type="ChEBI" id="CHEBI:57783"/>
        <dbReference type="ChEBI" id="CHEBI:58349"/>
        <dbReference type="EC" id="1.14.13.8"/>
    </reaction>
    <physiologicalReaction direction="left-to-right" evidence="20">
        <dbReference type="Rhea" id="RHEA:24469"/>
    </physiologicalReaction>
</comment>
<name>A0A8J1UFK8_OWEFU</name>
<evidence type="ECO:0000256" key="18">
    <source>
        <dbReference type="ARBA" id="ARBA00048041"/>
    </source>
</evidence>
<comment type="similarity">
    <text evidence="2">Belongs to the FMO family.</text>
</comment>
<feature type="non-terminal residue" evidence="21">
    <location>
        <position position="573"/>
    </location>
</feature>
<keyword evidence="9" id="KW-0560">Oxidoreductase</keyword>
<dbReference type="InterPro" id="IPR036188">
    <property type="entry name" value="FAD/NAD-bd_sf"/>
</dbReference>
<evidence type="ECO:0000256" key="11">
    <source>
        <dbReference type="ARBA" id="ARBA00029725"/>
    </source>
</evidence>
<evidence type="ECO:0000256" key="10">
    <source>
        <dbReference type="ARBA" id="ARBA00023136"/>
    </source>
</evidence>
<evidence type="ECO:0000256" key="6">
    <source>
        <dbReference type="ARBA" id="ARBA00022827"/>
    </source>
</evidence>
<evidence type="ECO:0000256" key="16">
    <source>
        <dbReference type="ARBA" id="ARBA00045957"/>
    </source>
</evidence>
<evidence type="ECO:0000256" key="15">
    <source>
        <dbReference type="ARBA" id="ARBA00034561"/>
    </source>
</evidence>
<reference evidence="21" key="1">
    <citation type="submission" date="2022-03" db="EMBL/GenBank/DDBJ databases">
        <authorList>
            <person name="Martin C."/>
        </authorList>
    </citation>
    <scope>NUCLEOTIDE SEQUENCE</scope>
</reference>
<dbReference type="GO" id="GO:0004499">
    <property type="term" value="F:N,N-dimethylaniline monooxygenase activity"/>
    <property type="evidence" value="ECO:0007669"/>
    <property type="project" value="InterPro"/>
</dbReference>
<gene>
    <name evidence="21" type="ORF">OFUS_LOCUS7720</name>
</gene>
<dbReference type="InterPro" id="IPR002253">
    <property type="entry name" value="Flavin_mOase_1"/>
</dbReference>
<dbReference type="Pfam" id="PF00743">
    <property type="entry name" value="FMO-like"/>
    <property type="match status" value="1"/>
</dbReference>
<dbReference type="EC" id="1.14.13.148" evidence="12"/>
<keyword evidence="7" id="KW-0521">NADP</keyword>
<keyword evidence="5" id="KW-0812">Transmembrane</keyword>
<keyword evidence="4" id="KW-0285">Flavoprotein</keyword>
<organism evidence="21 22">
    <name type="scientific">Owenia fusiformis</name>
    <name type="common">Polychaete worm</name>
    <dbReference type="NCBI Taxonomy" id="6347"/>
    <lineage>
        <taxon>Eukaryota</taxon>
        <taxon>Metazoa</taxon>
        <taxon>Spiralia</taxon>
        <taxon>Lophotrochozoa</taxon>
        <taxon>Annelida</taxon>
        <taxon>Polychaeta</taxon>
        <taxon>Sedentaria</taxon>
        <taxon>Canalipalpata</taxon>
        <taxon>Sabellida</taxon>
        <taxon>Oweniida</taxon>
        <taxon>Oweniidae</taxon>
        <taxon>Owenia</taxon>
    </lineage>
</organism>
<evidence type="ECO:0000256" key="3">
    <source>
        <dbReference type="ARBA" id="ARBA00012850"/>
    </source>
</evidence>
<dbReference type="Proteomes" id="UP000749559">
    <property type="component" value="Unassembled WGS sequence"/>
</dbReference>
<dbReference type="SUPFAM" id="SSF51905">
    <property type="entry name" value="FAD/NAD(P)-binding domain"/>
    <property type="match status" value="2"/>
</dbReference>
<keyword evidence="22" id="KW-1185">Reference proteome</keyword>
<comment type="function">
    <text evidence="16">Broad spectrum monooxygenase that catalyzes the oxygenation of a wide variety of nitrogen- and sulfur-containing compounds including xenobiotics. Catalyzes the S-oxygenation of hypotaurine to produce taurine, an organic osmolyte involved in cell volume regulation as well as a variety of cytoprotective and developmental processes. In vitro, catalyzes the N-oxygenation of trimethylamine (TMA) to produce trimethylamine N-oxide (TMAO) and could therefore participate to the detoxification of this compound that is generated by the action of gut microbiota from dietary precursors such as choline, choline containing compounds, betaine or L-carnitine.</text>
</comment>
<evidence type="ECO:0000256" key="20">
    <source>
        <dbReference type="ARBA" id="ARBA00049443"/>
    </source>
</evidence>
<comment type="catalytic activity">
    <reaction evidence="19">
        <text>trimethylamine + NADPH + O2 = trimethylamine N-oxide + NADP(+) + H2O</text>
        <dbReference type="Rhea" id="RHEA:31979"/>
        <dbReference type="ChEBI" id="CHEBI:15377"/>
        <dbReference type="ChEBI" id="CHEBI:15379"/>
        <dbReference type="ChEBI" id="CHEBI:15724"/>
        <dbReference type="ChEBI" id="CHEBI:57783"/>
        <dbReference type="ChEBI" id="CHEBI:58349"/>
        <dbReference type="ChEBI" id="CHEBI:58389"/>
        <dbReference type="EC" id="1.14.13.148"/>
    </reaction>
    <physiologicalReaction direction="left-to-right" evidence="19">
        <dbReference type="Rhea" id="RHEA:31980"/>
    </physiologicalReaction>
</comment>
<evidence type="ECO:0000256" key="2">
    <source>
        <dbReference type="ARBA" id="ARBA00009183"/>
    </source>
</evidence>
<dbReference type="InterPro" id="IPR000960">
    <property type="entry name" value="Flavin_mOase"/>
</dbReference>
<dbReference type="EMBL" id="CAIIXF020000004">
    <property type="protein sequence ID" value="CAH1781106.1"/>
    <property type="molecule type" value="Genomic_DNA"/>
</dbReference>
<dbReference type="GO" id="GO:0005789">
    <property type="term" value="C:endoplasmic reticulum membrane"/>
    <property type="evidence" value="ECO:0007669"/>
    <property type="project" value="UniProtKB-SubCell"/>
</dbReference>
<dbReference type="InterPro" id="IPR050346">
    <property type="entry name" value="FMO-like"/>
</dbReference>
<dbReference type="PRINTS" id="PR00370">
    <property type="entry name" value="FMOXYGENASE"/>
</dbReference>
<dbReference type="PRINTS" id="PR01121">
    <property type="entry name" value="FMOXYGENASE1"/>
</dbReference>
<evidence type="ECO:0000256" key="1">
    <source>
        <dbReference type="ARBA" id="ARBA00004389"/>
    </source>
</evidence>
<dbReference type="PANTHER" id="PTHR23023">
    <property type="entry name" value="DIMETHYLANILINE MONOOXYGENASE"/>
    <property type="match status" value="1"/>
</dbReference>
<accession>A0A8J1UFK8</accession>
<evidence type="ECO:0000256" key="12">
    <source>
        <dbReference type="ARBA" id="ARBA00034528"/>
    </source>
</evidence>